<organism evidence="3 4">
    <name type="scientific">Glutamicibacter bergerei</name>
    <dbReference type="NCBI Taxonomy" id="256702"/>
    <lineage>
        <taxon>Bacteria</taxon>
        <taxon>Bacillati</taxon>
        <taxon>Actinomycetota</taxon>
        <taxon>Actinomycetes</taxon>
        <taxon>Micrococcales</taxon>
        <taxon>Micrococcaceae</taxon>
        <taxon>Glutamicibacter</taxon>
    </lineage>
</organism>
<reference evidence="4" key="1">
    <citation type="journal article" date="2019" name="Int. J. Syst. Evol. Microbiol.">
        <title>The Global Catalogue of Microorganisms (GCM) 10K type strain sequencing project: providing services to taxonomists for standard genome sequencing and annotation.</title>
        <authorList>
            <consortium name="The Broad Institute Genomics Platform"/>
            <consortium name="The Broad Institute Genome Sequencing Center for Infectious Disease"/>
            <person name="Wu L."/>
            <person name="Ma J."/>
        </authorList>
    </citation>
    <scope>NUCLEOTIDE SEQUENCE [LARGE SCALE GENOMIC DNA]</scope>
    <source>
        <strain evidence="4">CGMCC 1.12849</strain>
    </source>
</reference>
<dbReference type="InterPro" id="IPR001451">
    <property type="entry name" value="Hexapep"/>
</dbReference>
<dbReference type="EMBL" id="JBHSHE010000023">
    <property type="protein sequence ID" value="MFC4715795.1"/>
    <property type="molecule type" value="Genomic_DNA"/>
</dbReference>
<evidence type="ECO:0000313" key="3">
    <source>
        <dbReference type="EMBL" id="MFC4715795.1"/>
    </source>
</evidence>
<comment type="caution">
    <text evidence="3">The sequence shown here is derived from an EMBL/GenBank/DDBJ whole genome shotgun (WGS) entry which is preliminary data.</text>
</comment>
<evidence type="ECO:0000313" key="4">
    <source>
        <dbReference type="Proteomes" id="UP001595884"/>
    </source>
</evidence>
<dbReference type="Gene3D" id="2.160.10.10">
    <property type="entry name" value="Hexapeptide repeat proteins"/>
    <property type="match status" value="1"/>
</dbReference>
<accession>A0ABV9MJL1</accession>
<dbReference type="SUPFAM" id="SSF51161">
    <property type="entry name" value="Trimeric LpxA-like enzymes"/>
    <property type="match status" value="1"/>
</dbReference>
<dbReference type="Pfam" id="PF14602">
    <property type="entry name" value="Hexapep_2"/>
    <property type="match status" value="1"/>
</dbReference>
<dbReference type="Proteomes" id="UP001595884">
    <property type="component" value="Unassembled WGS sequence"/>
</dbReference>
<sequence>MSVEPDMTHIAGLTELLATLNAGEVIPGGSAHHEAMHATSQEALRITAQLNGSYQSPEQVRALLSELTGTRVPDSMQLFPPFSADFGKNISFGPEVFINSGCRFQDQGGISIGAGSLIGHNAVITTLNHDMVPSLRADMHPAKVVIGKGVWFGANVTVLPGISIGDGAVVGAGAVVTKDVAPHTVVVGVPAKQVATVPLD</sequence>
<evidence type="ECO:0000256" key="2">
    <source>
        <dbReference type="ARBA" id="ARBA00022679"/>
    </source>
</evidence>
<dbReference type="PANTHER" id="PTHR23416">
    <property type="entry name" value="SIALIC ACID SYNTHASE-RELATED"/>
    <property type="match status" value="1"/>
</dbReference>
<dbReference type="PANTHER" id="PTHR23416:SF23">
    <property type="entry name" value="ACETYLTRANSFERASE C18B11.09C-RELATED"/>
    <property type="match status" value="1"/>
</dbReference>
<comment type="similarity">
    <text evidence="1">Belongs to the transferase hexapeptide repeat family.</text>
</comment>
<evidence type="ECO:0000256" key="1">
    <source>
        <dbReference type="ARBA" id="ARBA00007274"/>
    </source>
</evidence>
<proteinExistence type="inferred from homology"/>
<keyword evidence="4" id="KW-1185">Reference proteome</keyword>
<keyword evidence="2" id="KW-0808">Transferase</keyword>
<protein>
    <submittedName>
        <fullName evidence="3">DapH/DapD/GlmU-related protein</fullName>
    </submittedName>
</protein>
<name>A0ABV9MJL1_9MICC</name>
<dbReference type="InterPro" id="IPR051159">
    <property type="entry name" value="Hexapeptide_acetyltransf"/>
</dbReference>
<gene>
    <name evidence="3" type="ORF">ACFO7V_06540</name>
</gene>
<dbReference type="InterPro" id="IPR011004">
    <property type="entry name" value="Trimer_LpxA-like_sf"/>
</dbReference>